<dbReference type="PANTHER" id="PTHR34220">
    <property type="entry name" value="SENSOR HISTIDINE KINASE YPDA"/>
    <property type="match status" value="1"/>
</dbReference>
<comment type="caution">
    <text evidence="14">The sequence shown here is derived from an EMBL/GenBank/DDBJ whole genome shotgun (WGS) entry which is preliminary data.</text>
</comment>
<keyword evidence="8" id="KW-0418">Kinase</keyword>
<dbReference type="AlphaFoldDB" id="A0A2V5KBP0"/>
<sequence length="578" mass="65804">MITLDKMNIRGRIFWLLLVCFLISSTSIFQTSRIAVQRIVEDFMYNYVKLNQENIESSLDFLINRVHMLSVRLLTENDVYNVLGDPGMTEDGKAWALRTVLDDMMIDDNIVGDVVVLTKDGTPYNYDQGTVVDLPDRSYLREIELSKTPVWGITKKDIDGNAYILLGRKYQNFFTGQDLGYLVIYIRERAIQDVLKNMIVQDRGFSFLITGDSYILSYPDAAKIGTTLFDKQALTMEPGATFKKAEFDGRPSIIASYPLGGGIRSLGMDWNVVSVVSDEKLLENVNKIKQYSIVLQIAALGLTILISLYASKGIIRPIKRLNRRINQFAGSADFIVPYRNRKDELWVLENSFNDMVVRIGELIERNNEEKDRQREMELIALQAQINPHFLYNTLDAIGWLAKIHNQNEIEKMVIALAHFYRLSLHKGDKYISVEEEIGIVQSYVAIEAMRFPQKFEVEYDIAPDILPFKLLKIVIQPLIENAIKHGISQKRGKGRITVKGYRQGDKLHFEVTDDGAGFDVGELDNKDKPQSYKGGGYGIRNVNERIRLEYGDGYGVDIRSEIGIGTTSRVTVKTEVRS</sequence>
<dbReference type="OrthoDB" id="9809348at2"/>
<dbReference type="InterPro" id="IPR003594">
    <property type="entry name" value="HATPase_dom"/>
</dbReference>
<evidence type="ECO:0000256" key="6">
    <source>
        <dbReference type="ARBA" id="ARBA00022679"/>
    </source>
</evidence>
<dbReference type="CDD" id="cd06225">
    <property type="entry name" value="HAMP"/>
    <property type="match status" value="1"/>
</dbReference>
<dbReference type="GO" id="GO:0000155">
    <property type="term" value="F:phosphorelay sensor kinase activity"/>
    <property type="evidence" value="ECO:0007669"/>
    <property type="project" value="InterPro"/>
</dbReference>
<evidence type="ECO:0000259" key="13">
    <source>
        <dbReference type="PROSITE" id="PS50885"/>
    </source>
</evidence>
<dbReference type="PANTHER" id="PTHR34220:SF7">
    <property type="entry name" value="SENSOR HISTIDINE KINASE YPDA"/>
    <property type="match status" value="1"/>
</dbReference>
<protein>
    <recommendedName>
        <fullName evidence="3">histidine kinase</fullName>
        <ecNumber evidence="3">2.7.13.3</ecNumber>
    </recommendedName>
</protein>
<dbReference type="InterPro" id="IPR010559">
    <property type="entry name" value="Sig_transdc_His_kin_internal"/>
</dbReference>
<keyword evidence="4" id="KW-1003">Cell membrane</keyword>
<evidence type="ECO:0000256" key="7">
    <source>
        <dbReference type="ARBA" id="ARBA00022741"/>
    </source>
</evidence>
<dbReference type="PROSITE" id="PS50109">
    <property type="entry name" value="HIS_KIN"/>
    <property type="match status" value="1"/>
</dbReference>
<evidence type="ECO:0000313" key="15">
    <source>
        <dbReference type="Proteomes" id="UP000247476"/>
    </source>
</evidence>
<keyword evidence="7" id="KW-0547">Nucleotide-binding</keyword>
<dbReference type="Gene3D" id="3.30.450.20">
    <property type="entry name" value="PAS domain"/>
    <property type="match status" value="1"/>
</dbReference>
<dbReference type="SMART" id="SM00387">
    <property type="entry name" value="HATPase_c"/>
    <property type="match status" value="1"/>
</dbReference>
<dbReference type="InterPro" id="IPR036890">
    <property type="entry name" value="HATPase_C_sf"/>
</dbReference>
<gene>
    <name evidence="14" type="ORF">DLM86_07425</name>
</gene>
<reference evidence="14 15" key="1">
    <citation type="submission" date="2018-05" db="EMBL/GenBank/DDBJ databases">
        <title>Paenibacillus flagellatus sp. nov., isolated from selenium mineral soil.</title>
        <authorList>
            <person name="Dai X."/>
        </authorList>
    </citation>
    <scope>NUCLEOTIDE SEQUENCE [LARGE SCALE GENOMIC DNA]</scope>
    <source>
        <strain evidence="14 15">DXL2</strain>
    </source>
</reference>
<proteinExistence type="predicted"/>
<dbReference type="InterPro" id="IPR050640">
    <property type="entry name" value="Bact_2-comp_sensor_kinase"/>
</dbReference>
<evidence type="ECO:0000256" key="1">
    <source>
        <dbReference type="ARBA" id="ARBA00000085"/>
    </source>
</evidence>
<evidence type="ECO:0000256" key="4">
    <source>
        <dbReference type="ARBA" id="ARBA00022475"/>
    </source>
</evidence>
<dbReference type="InterPro" id="IPR003660">
    <property type="entry name" value="HAMP_dom"/>
</dbReference>
<dbReference type="EC" id="2.7.13.3" evidence="3"/>
<keyword evidence="6" id="KW-0808">Transferase</keyword>
<comment type="catalytic activity">
    <reaction evidence="1">
        <text>ATP + protein L-histidine = ADP + protein N-phospho-L-histidine.</text>
        <dbReference type="EC" id="2.7.13.3"/>
    </reaction>
</comment>
<keyword evidence="15" id="KW-1185">Reference proteome</keyword>
<evidence type="ECO:0000256" key="3">
    <source>
        <dbReference type="ARBA" id="ARBA00012438"/>
    </source>
</evidence>
<organism evidence="14 15">
    <name type="scientific">Paenibacillus flagellatus</name>
    <dbReference type="NCBI Taxonomy" id="2211139"/>
    <lineage>
        <taxon>Bacteria</taxon>
        <taxon>Bacillati</taxon>
        <taxon>Bacillota</taxon>
        <taxon>Bacilli</taxon>
        <taxon>Bacillales</taxon>
        <taxon>Paenibacillaceae</taxon>
        <taxon>Paenibacillus</taxon>
    </lineage>
</organism>
<feature type="domain" description="Histidine kinase" evidence="12">
    <location>
        <begin position="471"/>
        <end position="576"/>
    </location>
</feature>
<evidence type="ECO:0000256" key="2">
    <source>
        <dbReference type="ARBA" id="ARBA00004651"/>
    </source>
</evidence>
<dbReference type="Gene3D" id="1.10.8.500">
    <property type="entry name" value="HAMP domain in histidine kinase"/>
    <property type="match status" value="1"/>
</dbReference>
<evidence type="ECO:0000259" key="12">
    <source>
        <dbReference type="PROSITE" id="PS50109"/>
    </source>
</evidence>
<dbReference type="Pfam" id="PF06580">
    <property type="entry name" value="His_kinase"/>
    <property type="match status" value="1"/>
</dbReference>
<dbReference type="Proteomes" id="UP000247476">
    <property type="component" value="Unassembled WGS sequence"/>
</dbReference>
<dbReference type="Pfam" id="PF02518">
    <property type="entry name" value="HATPase_c"/>
    <property type="match status" value="1"/>
</dbReference>
<evidence type="ECO:0000256" key="10">
    <source>
        <dbReference type="ARBA" id="ARBA00023012"/>
    </source>
</evidence>
<evidence type="ECO:0000256" key="8">
    <source>
        <dbReference type="ARBA" id="ARBA00022777"/>
    </source>
</evidence>
<comment type="subcellular location">
    <subcellularLocation>
        <location evidence="2">Cell membrane</location>
        <topology evidence="2">Multi-pass membrane protein</topology>
    </subcellularLocation>
</comment>
<evidence type="ECO:0000256" key="5">
    <source>
        <dbReference type="ARBA" id="ARBA00022553"/>
    </source>
</evidence>
<dbReference type="SUPFAM" id="SSF158472">
    <property type="entry name" value="HAMP domain-like"/>
    <property type="match status" value="1"/>
</dbReference>
<keyword evidence="5" id="KW-0597">Phosphoprotein</keyword>
<keyword evidence="10" id="KW-0902">Two-component regulatory system</keyword>
<accession>A0A2V5KBP0</accession>
<dbReference type="SUPFAM" id="SSF55874">
    <property type="entry name" value="ATPase domain of HSP90 chaperone/DNA topoisomerase II/histidine kinase"/>
    <property type="match status" value="1"/>
</dbReference>
<dbReference type="SMART" id="SM00304">
    <property type="entry name" value="HAMP"/>
    <property type="match status" value="1"/>
</dbReference>
<name>A0A2V5KBP0_9BACL</name>
<dbReference type="InterPro" id="IPR005467">
    <property type="entry name" value="His_kinase_dom"/>
</dbReference>
<dbReference type="Gene3D" id="3.30.565.10">
    <property type="entry name" value="Histidine kinase-like ATPase, C-terminal domain"/>
    <property type="match status" value="1"/>
</dbReference>
<feature type="domain" description="HAMP" evidence="13">
    <location>
        <begin position="312"/>
        <end position="364"/>
    </location>
</feature>
<dbReference type="EMBL" id="QJVJ01000003">
    <property type="protein sequence ID" value="PYI55554.1"/>
    <property type="molecule type" value="Genomic_DNA"/>
</dbReference>
<keyword evidence="9" id="KW-0067">ATP-binding</keyword>
<dbReference type="PROSITE" id="PS50885">
    <property type="entry name" value="HAMP"/>
    <property type="match status" value="1"/>
</dbReference>
<dbReference type="RefSeq" id="WP_110839355.1">
    <property type="nucleotide sequence ID" value="NZ_QJVJ01000003.1"/>
</dbReference>
<keyword evidence="11" id="KW-0472">Membrane</keyword>
<dbReference type="GO" id="GO:0005886">
    <property type="term" value="C:plasma membrane"/>
    <property type="evidence" value="ECO:0007669"/>
    <property type="project" value="UniProtKB-SubCell"/>
</dbReference>
<dbReference type="GO" id="GO:0005524">
    <property type="term" value="F:ATP binding"/>
    <property type="evidence" value="ECO:0007669"/>
    <property type="project" value="UniProtKB-KW"/>
</dbReference>
<evidence type="ECO:0000256" key="9">
    <source>
        <dbReference type="ARBA" id="ARBA00022840"/>
    </source>
</evidence>
<evidence type="ECO:0000256" key="11">
    <source>
        <dbReference type="ARBA" id="ARBA00023136"/>
    </source>
</evidence>
<evidence type="ECO:0000313" key="14">
    <source>
        <dbReference type="EMBL" id="PYI55554.1"/>
    </source>
</evidence>